<name>A0ABZ0UQH2_9RICK</name>
<gene>
    <name evidence="4" type="ORF">Bandiella_01421</name>
</gene>
<organism evidence="4 5">
    <name type="scientific">Candidatus Bandiella euplotis</name>
    <dbReference type="NCBI Taxonomy" id="1664265"/>
    <lineage>
        <taxon>Bacteria</taxon>
        <taxon>Pseudomonadati</taxon>
        <taxon>Pseudomonadota</taxon>
        <taxon>Alphaproteobacteria</taxon>
        <taxon>Rickettsiales</taxon>
        <taxon>Candidatus Midichloriaceae</taxon>
        <taxon>Candidatus Bandiella</taxon>
    </lineage>
</organism>
<dbReference type="Gene3D" id="3.30.1330.30">
    <property type="match status" value="1"/>
</dbReference>
<accession>A0ABZ0UQH2</accession>
<dbReference type="InterPro" id="IPR029064">
    <property type="entry name" value="Ribosomal_eL30-like_sf"/>
</dbReference>
<dbReference type="RefSeq" id="WP_323732835.1">
    <property type="nucleotide sequence ID" value="NZ_CP110820.1"/>
</dbReference>
<dbReference type="EMBL" id="CP110820">
    <property type="protein sequence ID" value="WPX97274.1"/>
    <property type="molecule type" value="Genomic_DNA"/>
</dbReference>
<evidence type="ECO:0000313" key="5">
    <source>
        <dbReference type="Proteomes" id="UP001327219"/>
    </source>
</evidence>
<dbReference type="InterPro" id="IPR029028">
    <property type="entry name" value="Alpha/beta_knot_MTases"/>
</dbReference>
<dbReference type="PANTHER" id="PTHR46429">
    <property type="entry name" value="23S RRNA (GUANOSINE-2'-O-)-METHYLTRANSFERASE RLMB"/>
    <property type="match status" value="1"/>
</dbReference>
<dbReference type="SMART" id="SM00967">
    <property type="entry name" value="SpoU_sub_bind"/>
    <property type="match status" value="1"/>
</dbReference>
<keyword evidence="2" id="KW-0808">Transferase</keyword>
<dbReference type="GO" id="GO:0008168">
    <property type="term" value="F:methyltransferase activity"/>
    <property type="evidence" value="ECO:0007669"/>
    <property type="project" value="UniProtKB-KW"/>
</dbReference>
<sequence length="250" mass="27703">MTHKLKDSANTYWLYGKHPVEAAMNNPKRQILQIFGTKNTMASIQKYAQIIKERRIEVSILESSSEMSKYIAIEESVHQGIAVKVKKLELVFIEQILKKIDKKSILLVLDQVTDPQNVGAVIRSSLAFGADAVITTKDNAPSENANLVKGSAGAFELIPYVQVTNLARTLNDLKKHGYWIVAITQNGSVPINKLNDFDRVVLLLGAEGKGIRDVNLKQSDVQARINISDRLQSLNVSNAAAIGLYQIYSK</sequence>
<dbReference type="InterPro" id="IPR004441">
    <property type="entry name" value="rRNA_MeTrfase_TrmH"/>
</dbReference>
<evidence type="ECO:0000259" key="3">
    <source>
        <dbReference type="SMART" id="SM00967"/>
    </source>
</evidence>
<dbReference type="InterPro" id="IPR001537">
    <property type="entry name" value="SpoU_MeTrfase"/>
</dbReference>
<evidence type="ECO:0000256" key="1">
    <source>
        <dbReference type="ARBA" id="ARBA00022603"/>
    </source>
</evidence>
<dbReference type="Gene3D" id="3.40.1280.10">
    <property type="match status" value="1"/>
</dbReference>
<evidence type="ECO:0000256" key="2">
    <source>
        <dbReference type="ARBA" id="ARBA00022679"/>
    </source>
</evidence>
<keyword evidence="1 4" id="KW-0489">Methyltransferase</keyword>
<dbReference type="NCBIfam" id="TIGR00186">
    <property type="entry name" value="rRNA_methyl_3"/>
    <property type="match status" value="1"/>
</dbReference>
<dbReference type="InterPro" id="IPR013123">
    <property type="entry name" value="SpoU_subst-bd"/>
</dbReference>
<dbReference type="Proteomes" id="UP001327219">
    <property type="component" value="Chromosome"/>
</dbReference>
<feature type="domain" description="RNA 2-O ribose methyltransferase substrate binding" evidence="3">
    <location>
        <begin position="13"/>
        <end position="91"/>
    </location>
</feature>
<dbReference type="SUPFAM" id="SSF55315">
    <property type="entry name" value="L30e-like"/>
    <property type="match status" value="1"/>
</dbReference>
<dbReference type="SUPFAM" id="SSF75217">
    <property type="entry name" value="alpha/beta knot"/>
    <property type="match status" value="1"/>
</dbReference>
<dbReference type="InterPro" id="IPR029026">
    <property type="entry name" value="tRNA_m1G_MTases_N"/>
</dbReference>
<proteinExistence type="predicted"/>
<dbReference type="Pfam" id="PF00588">
    <property type="entry name" value="SpoU_methylase"/>
    <property type="match status" value="1"/>
</dbReference>
<dbReference type="Pfam" id="PF08032">
    <property type="entry name" value="SpoU_sub_bind"/>
    <property type="match status" value="1"/>
</dbReference>
<protein>
    <submittedName>
        <fullName evidence="4">RNA methyltransferase family protein</fullName>
    </submittedName>
</protein>
<evidence type="ECO:0000313" key="4">
    <source>
        <dbReference type="EMBL" id="WPX97274.1"/>
    </source>
</evidence>
<dbReference type="CDD" id="cd18103">
    <property type="entry name" value="SpoU-like_RlmB"/>
    <property type="match status" value="1"/>
</dbReference>
<dbReference type="GO" id="GO:0032259">
    <property type="term" value="P:methylation"/>
    <property type="evidence" value="ECO:0007669"/>
    <property type="project" value="UniProtKB-KW"/>
</dbReference>
<keyword evidence="5" id="KW-1185">Reference proteome</keyword>
<dbReference type="PANTHER" id="PTHR46429:SF1">
    <property type="entry name" value="23S RRNA (GUANOSINE-2'-O-)-METHYLTRANSFERASE RLMB"/>
    <property type="match status" value="1"/>
</dbReference>
<reference evidence="4 5" key="1">
    <citation type="submission" date="2022-11" db="EMBL/GenBank/DDBJ databases">
        <title>Host association and intracellularity evolved multiple times independently in the Rickettsiales.</title>
        <authorList>
            <person name="Castelli M."/>
            <person name="Nardi T."/>
            <person name="Gammuto L."/>
            <person name="Bellinzona G."/>
            <person name="Sabaneyeva E."/>
            <person name="Potekhin A."/>
            <person name="Serra V."/>
            <person name="Petroni G."/>
            <person name="Sassera D."/>
        </authorList>
    </citation>
    <scope>NUCLEOTIDE SEQUENCE [LARGE SCALE GENOMIC DNA]</scope>
    <source>
        <strain evidence="4 5">NDG2</strain>
    </source>
</reference>